<dbReference type="GO" id="GO:0000976">
    <property type="term" value="F:transcription cis-regulatory region binding"/>
    <property type="evidence" value="ECO:0007669"/>
    <property type="project" value="TreeGrafter"/>
</dbReference>
<keyword evidence="2 5" id="KW-0238">DNA-binding</keyword>
<dbReference type="CDD" id="cd01392">
    <property type="entry name" value="HTH_LacI"/>
    <property type="match status" value="1"/>
</dbReference>
<keyword evidence="1" id="KW-0805">Transcription regulation</keyword>
<keyword evidence="3" id="KW-0804">Transcription</keyword>
<dbReference type="PANTHER" id="PTHR30146">
    <property type="entry name" value="LACI-RELATED TRANSCRIPTIONAL REPRESSOR"/>
    <property type="match status" value="1"/>
</dbReference>
<dbReference type="PROSITE" id="PS50932">
    <property type="entry name" value="HTH_LACI_2"/>
    <property type="match status" value="1"/>
</dbReference>
<dbReference type="Gene3D" id="1.10.260.40">
    <property type="entry name" value="lambda repressor-like DNA-binding domains"/>
    <property type="match status" value="1"/>
</dbReference>
<keyword evidence="6" id="KW-1185">Reference proteome</keyword>
<organism evidence="5 6">
    <name type="scientific">Crystallibacter crystallopoietes</name>
    <dbReference type="NCBI Taxonomy" id="37928"/>
    <lineage>
        <taxon>Bacteria</taxon>
        <taxon>Bacillati</taxon>
        <taxon>Actinomycetota</taxon>
        <taxon>Actinomycetes</taxon>
        <taxon>Micrococcales</taxon>
        <taxon>Micrococcaceae</taxon>
        <taxon>Crystallibacter</taxon>
    </lineage>
</organism>
<dbReference type="PANTHER" id="PTHR30146:SF153">
    <property type="entry name" value="LACTOSE OPERON REPRESSOR"/>
    <property type="match status" value="1"/>
</dbReference>
<evidence type="ECO:0000259" key="4">
    <source>
        <dbReference type="PROSITE" id="PS50932"/>
    </source>
</evidence>
<evidence type="ECO:0000313" key="5">
    <source>
        <dbReference type="EMBL" id="SDQ26376.1"/>
    </source>
</evidence>
<evidence type="ECO:0000256" key="1">
    <source>
        <dbReference type="ARBA" id="ARBA00023015"/>
    </source>
</evidence>
<dbReference type="Pfam" id="PF13377">
    <property type="entry name" value="Peripla_BP_3"/>
    <property type="match status" value="1"/>
</dbReference>
<reference evidence="5 6" key="1">
    <citation type="submission" date="2016-10" db="EMBL/GenBank/DDBJ databases">
        <authorList>
            <person name="de Groot N.N."/>
        </authorList>
    </citation>
    <scope>NUCLEOTIDE SEQUENCE [LARGE SCALE GENOMIC DNA]</scope>
    <source>
        <strain evidence="5 6">DSM 20117</strain>
    </source>
</reference>
<evidence type="ECO:0000256" key="2">
    <source>
        <dbReference type="ARBA" id="ARBA00023125"/>
    </source>
</evidence>
<dbReference type="RefSeq" id="WP_074698825.1">
    <property type="nucleotide sequence ID" value="NZ_FNKH01000002.1"/>
</dbReference>
<dbReference type="AlphaFoldDB" id="A0A1H0ZGZ0"/>
<dbReference type="EMBL" id="FNKH01000002">
    <property type="protein sequence ID" value="SDQ26376.1"/>
    <property type="molecule type" value="Genomic_DNA"/>
</dbReference>
<dbReference type="CDD" id="cd06267">
    <property type="entry name" value="PBP1_LacI_sugar_binding-like"/>
    <property type="match status" value="1"/>
</dbReference>
<dbReference type="InterPro" id="IPR000843">
    <property type="entry name" value="HTH_LacI"/>
</dbReference>
<dbReference type="Proteomes" id="UP000181917">
    <property type="component" value="Unassembled WGS sequence"/>
</dbReference>
<dbReference type="Pfam" id="PF00356">
    <property type="entry name" value="LacI"/>
    <property type="match status" value="1"/>
</dbReference>
<dbReference type="InterPro" id="IPR028082">
    <property type="entry name" value="Peripla_BP_I"/>
</dbReference>
<dbReference type="SUPFAM" id="SSF47413">
    <property type="entry name" value="lambda repressor-like DNA-binding domains"/>
    <property type="match status" value="1"/>
</dbReference>
<proteinExistence type="predicted"/>
<dbReference type="KEGG" id="acry:AC20117_15605"/>
<dbReference type="Gene3D" id="3.40.50.2300">
    <property type="match status" value="2"/>
</dbReference>
<name>A0A1H0ZGZ0_9MICC</name>
<gene>
    <name evidence="5" type="ORF">SAMN04489742_0335</name>
</gene>
<feature type="domain" description="HTH lacI-type" evidence="4">
    <location>
        <begin position="13"/>
        <end position="67"/>
    </location>
</feature>
<evidence type="ECO:0000256" key="3">
    <source>
        <dbReference type="ARBA" id="ARBA00023163"/>
    </source>
</evidence>
<dbReference type="GO" id="GO:0003700">
    <property type="term" value="F:DNA-binding transcription factor activity"/>
    <property type="evidence" value="ECO:0007669"/>
    <property type="project" value="TreeGrafter"/>
</dbReference>
<dbReference type="OrthoDB" id="9785139at2"/>
<dbReference type="SUPFAM" id="SSF53822">
    <property type="entry name" value="Periplasmic binding protein-like I"/>
    <property type="match status" value="1"/>
</dbReference>
<dbReference type="InterPro" id="IPR010982">
    <property type="entry name" value="Lambda_DNA-bd_dom_sf"/>
</dbReference>
<evidence type="ECO:0000313" key="6">
    <source>
        <dbReference type="Proteomes" id="UP000181917"/>
    </source>
</evidence>
<dbReference type="SMART" id="SM00354">
    <property type="entry name" value="HTH_LACI"/>
    <property type="match status" value="1"/>
</dbReference>
<sequence length="339" mass="35379">MRRQPERAPTRRTTLADVAAAAGVSRALASIVMRGAEGAGEVTRRRVLEVARELGYRPDSRARLLRSSRTRLLGVTFTLSEPFHGEVVESIYAAAEAAGFDVVLSAVGTHRPESRAVESLLDAGVEAALMISPSSAPHELAGYARQVPVVSLLSPTSAEGVDVVRSDDGAGVRAAVEHLVSLGHRNIVHIDGAGAVAADERTAAYRTAMQEYGLAADIRVLHGGAHEEDGLRAAGKLVAGSIPDAVVAFNDRCALGVLEAVRRAGLNVPEDLSVAGYDDSQLSRLSHVQLTSVSQDAPRLAAAAVACAAARLASEEPTGLVHQPQLVVRNTTGPAPARV</sequence>
<dbReference type="STRING" id="37928.SAMN04489742_0335"/>
<dbReference type="InterPro" id="IPR046335">
    <property type="entry name" value="LacI/GalR-like_sensor"/>
</dbReference>
<protein>
    <submittedName>
        <fullName evidence="5">DNA-binding transcriptional regulator, LacI/PurR family</fullName>
    </submittedName>
</protein>
<accession>A0A1H0ZGZ0</accession>